<proteinExistence type="predicted"/>
<name>A0A1Y0SX33_9CAUD</name>
<evidence type="ECO:0000313" key="1">
    <source>
        <dbReference type="EMBL" id="ARV77154.1"/>
    </source>
</evidence>
<accession>A0A1Y0SX33</accession>
<dbReference type="Proteomes" id="UP000221845">
    <property type="component" value="Segment"/>
</dbReference>
<reference evidence="1 2" key="1">
    <citation type="submission" date="2017-05" db="EMBL/GenBank/DDBJ databases">
        <authorList>
            <person name="Song R."/>
            <person name="Chenine A.L."/>
            <person name="Ruprecht R.M."/>
        </authorList>
    </citation>
    <scope>NUCLEOTIDE SEQUENCE [LARGE SCALE GENOMIC DNA]</scope>
</reference>
<dbReference type="EMBL" id="MF042361">
    <property type="protein sequence ID" value="ARV77154.1"/>
    <property type="molecule type" value="Genomic_DNA"/>
</dbReference>
<protein>
    <submittedName>
        <fullName evidence="1">Uncharacterized protein</fullName>
    </submittedName>
</protein>
<sequence>MNEQLRKAFEDALRNSVLLDDAKQAESLFGVATGILLALLLCGDIKPETHAAESTLIDLARAQRLDLKGTEK</sequence>
<gene>
    <name evidence="1" type="ORF">SKUL_55</name>
</gene>
<evidence type="ECO:0000313" key="2">
    <source>
        <dbReference type="Proteomes" id="UP000221845"/>
    </source>
</evidence>
<organism evidence="1 2">
    <name type="scientific">Pseudomonas phage Skulduggery</name>
    <dbReference type="NCBI Taxonomy" id="2006671"/>
    <lineage>
        <taxon>Viruses</taxon>
        <taxon>Duplodnaviria</taxon>
        <taxon>Heunggongvirae</taxon>
        <taxon>Uroviricota</taxon>
        <taxon>Caudoviricetes</taxon>
        <taxon>Skulduggeryvirus</taxon>
        <taxon>Skulduggeryvirus skulduggery</taxon>
    </lineage>
</organism>
<keyword evidence="2" id="KW-1185">Reference proteome</keyword>